<dbReference type="GO" id="GO:0043139">
    <property type="term" value="F:5'-3' DNA helicase activity"/>
    <property type="evidence" value="ECO:0007669"/>
    <property type="project" value="TreeGrafter"/>
</dbReference>
<evidence type="ECO:0000256" key="1">
    <source>
        <dbReference type="ARBA" id="ARBA00007913"/>
    </source>
</evidence>
<dbReference type="InterPro" id="IPR050534">
    <property type="entry name" value="Coronavir_polyprotein_1ab"/>
</dbReference>
<protein>
    <submittedName>
        <fullName evidence="8">Superfamily I DNA and RNA helicase</fullName>
    </submittedName>
</protein>
<organism evidence="8 9">
    <name type="scientific">Azospirillum argentinense</name>
    <dbReference type="NCBI Taxonomy" id="2970906"/>
    <lineage>
        <taxon>Bacteria</taxon>
        <taxon>Pseudomonadati</taxon>
        <taxon>Pseudomonadota</taxon>
        <taxon>Alphaproteobacteria</taxon>
        <taxon>Rhodospirillales</taxon>
        <taxon>Azospirillaceae</taxon>
        <taxon>Azospirillum</taxon>
    </lineage>
</organism>
<accession>A0A4D8PJC8</accession>
<feature type="domain" description="DNA2/NAM7 helicase helicase" evidence="6">
    <location>
        <begin position="867"/>
        <end position="926"/>
    </location>
</feature>
<name>A0A4D8PJC8_9PROT</name>
<dbReference type="AlphaFoldDB" id="A0A4D8PJC8"/>
<feature type="domain" description="DNA2/NAM7 helicase-like C-terminal" evidence="7">
    <location>
        <begin position="1056"/>
        <end position="1145"/>
    </location>
</feature>
<comment type="similarity">
    <text evidence="1">Belongs to the DNA2/NAM7 helicase family.</text>
</comment>
<keyword evidence="3" id="KW-0378">Hydrolase</keyword>
<dbReference type="PANTHER" id="PTHR43788">
    <property type="entry name" value="DNA2/NAM7 HELICASE FAMILY MEMBER"/>
    <property type="match status" value="1"/>
</dbReference>
<dbReference type="PANTHER" id="PTHR43788:SF8">
    <property type="entry name" value="DNA-BINDING PROTEIN SMUBP-2"/>
    <property type="match status" value="1"/>
</dbReference>
<reference evidence="8 9" key="1">
    <citation type="submission" date="2018-09" db="EMBL/GenBank/DDBJ databases">
        <title>Whole genome based analysis of evolution and adaptive divergence in Indian and Brazilian strains of Azospirillum brasilense.</title>
        <authorList>
            <person name="Singh C."/>
            <person name="Tripathi A.K."/>
        </authorList>
    </citation>
    <scope>NUCLEOTIDE SEQUENCE [LARGE SCALE GENOMIC DNA]</scope>
    <source>
        <strain evidence="8 9">MTCC4035</strain>
        <plasmid evidence="8 9">p1</plasmid>
    </source>
</reference>
<evidence type="ECO:0000256" key="2">
    <source>
        <dbReference type="ARBA" id="ARBA00022741"/>
    </source>
</evidence>
<sequence>MSPDQQNTAPRIVDYWRAIEALSPAAPPQNDRKGHVWTVGEAVGMPWHERMRATYRETPRHRWRFLVYVGLFDMEGVVGELRDLLKVGDDEERPRAREAALACLCATADGHVFGEAAVSAVPWAMNEIASARGELRFGDPNDVEKRIVTRISDHLAERAILLDANGAPPKPSCPLELADCEAIAAIIAKESGWAPHAGLKALVRVKGVRLTRRKEGGFGEIEPDLLNSFFLKDLGRVSAALAAGEHGAGLPLYLFGHAGPRTDVAREPAAVERLLHPRMMPPGCWPASGGHPLVLAQQFAVNAALDRLKNGAGLFSVNGPPGTGKTTLLRDLIVGVIVERARVLAGFANPEQAFVDRQRVKNSNYPVWRLDDRLLGFEMVVASSNNGAVENVTREVPGIGAIDPRWLDEADHFRAVADVVQAPDDEPLRTGQCWGLLGAVLGNKENRSTFARKFWLGHHDKTLDPPPPTFRTALTDGTAPSWPEARAAFREALERFEARRAALVALAEALSRRDTAHVAFTEAEAAVVKGDQVARAAAERADAARARAAVASERAAQTRRCAEAAERVETLAQTVAEAETRLADATGSIRQDEVALTELETTVAELHARIAVEQDADGRLDAQRPWWLARLLNTPAHRDWQRRKMQAYDAIIELSREHIAAESRRSRARSALDSARTTLATLPTILEQARVDFAEARHTFAAFEASADPSRTPAVLRRAAILAEGEARTAAAAAQNEGMARQEAERALTTAEMRREAAHTALAVAHAEVAPLVAGFAGTVVDAAWRAGTEAEQQKSAPWMDADLHQLRVTCFLRALDLHRAFLAGAAQRVRMNLSTFVDVLMGKVRADAVEGGPRSLWATFCMAVPLVSTTFASFDRLFDAMGSESLGWLFVDEAGQATPQAALGAVWRARRAVIIGDPLQLEPVVTLPAQAIEAIRRRCAVADRWHPIRASAQVLADRANPLGTAIDQGGAEPLWVGSPLRVHRRCIDPMFSVANGIAYDGLMVLGRKPAPAFATTLGDSRWIDVPAEGAEGHFIPAQAEVAGRLVLGAQRDGNDCSIYVISPFRKVAYNMRTLLEQDGLDPQWIKQSVGTVHTFQGKEADLVILLLGGDPARPGAMDWAAEKPNLLNVALTRAKNRVYVVGDRRHWMRRRYFDLLADALPVAAAAPAGALRHL</sequence>
<dbReference type="SUPFAM" id="SSF52540">
    <property type="entry name" value="P-loop containing nucleoside triphosphate hydrolases"/>
    <property type="match status" value="1"/>
</dbReference>
<dbReference type="GO" id="GO:0016787">
    <property type="term" value="F:hydrolase activity"/>
    <property type="evidence" value="ECO:0007669"/>
    <property type="project" value="UniProtKB-KW"/>
</dbReference>
<evidence type="ECO:0000313" key="9">
    <source>
        <dbReference type="Proteomes" id="UP000298595"/>
    </source>
</evidence>
<keyword evidence="8" id="KW-0614">Plasmid</keyword>
<dbReference type="InterPro" id="IPR027417">
    <property type="entry name" value="P-loop_NTPase"/>
</dbReference>
<dbReference type="GO" id="GO:0005524">
    <property type="term" value="F:ATP binding"/>
    <property type="evidence" value="ECO:0007669"/>
    <property type="project" value="UniProtKB-KW"/>
</dbReference>
<dbReference type="RefSeq" id="WP_137116725.1">
    <property type="nucleotide sequence ID" value="NZ_CP032322.1"/>
</dbReference>
<dbReference type="InterPro" id="IPR041679">
    <property type="entry name" value="DNA2/NAM7-like_C"/>
</dbReference>
<dbReference type="KEGG" id="aare:D3093_19580"/>
<dbReference type="Pfam" id="PF13087">
    <property type="entry name" value="AAA_12"/>
    <property type="match status" value="1"/>
</dbReference>
<evidence type="ECO:0000259" key="6">
    <source>
        <dbReference type="Pfam" id="PF13086"/>
    </source>
</evidence>
<evidence type="ECO:0000259" key="7">
    <source>
        <dbReference type="Pfam" id="PF13087"/>
    </source>
</evidence>
<dbReference type="Pfam" id="PF13086">
    <property type="entry name" value="AAA_11"/>
    <property type="match status" value="1"/>
</dbReference>
<evidence type="ECO:0000256" key="4">
    <source>
        <dbReference type="ARBA" id="ARBA00022806"/>
    </source>
</evidence>
<gene>
    <name evidence="8" type="ORF">D3093_19580</name>
</gene>
<keyword evidence="4 8" id="KW-0347">Helicase</keyword>
<dbReference type="CDD" id="cd18808">
    <property type="entry name" value="SF1_C_Upf1"/>
    <property type="match status" value="1"/>
</dbReference>
<keyword evidence="2" id="KW-0547">Nucleotide-binding</keyword>
<proteinExistence type="inferred from homology"/>
<dbReference type="EMBL" id="CP032322">
    <property type="protein sequence ID" value="QCN97434.1"/>
    <property type="molecule type" value="Genomic_DNA"/>
</dbReference>
<dbReference type="InterPro" id="IPR041677">
    <property type="entry name" value="DNA2/NAM7_AAA_11"/>
</dbReference>
<evidence type="ECO:0000256" key="3">
    <source>
        <dbReference type="ARBA" id="ARBA00022801"/>
    </source>
</evidence>
<keyword evidence="5" id="KW-0067">ATP-binding</keyword>
<evidence type="ECO:0000313" key="8">
    <source>
        <dbReference type="EMBL" id="QCN97434.1"/>
    </source>
</evidence>
<dbReference type="Gene3D" id="3.40.50.300">
    <property type="entry name" value="P-loop containing nucleotide triphosphate hydrolases"/>
    <property type="match status" value="3"/>
</dbReference>
<geneLocation type="plasmid" evidence="8 9">
    <name>p1</name>
</geneLocation>
<evidence type="ECO:0000256" key="5">
    <source>
        <dbReference type="ARBA" id="ARBA00022840"/>
    </source>
</evidence>
<dbReference type="Proteomes" id="UP000298595">
    <property type="component" value="Plasmid p1"/>
</dbReference>
<dbReference type="InterPro" id="IPR047187">
    <property type="entry name" value="SF1_C_Upf1"/>
</dbReference>